<gene>
    <name evidence="1" type="ORF">HNS28_01400</name>
</gene>
<proteinExistence type="predicted"/>
<reference evidence="1 2" key="1">
    <citation type="submission" date="2020-05" db="EMBL/GenBank/DDBJ databases">
        <title>Draft Genome Sequence of Bifidobacterium longum subsp. Infantis BI-G201, a Commercialization Strain.</title>
        <authorList>
            <person name="Song J."/>
            <person name="Xu Y."/>
            <person name="Han D."/>
            <person name="Teng Q."/>
            <person name="Jiang D."/>
            <person name="Liu Q."/>
        </authorList>
    </citation>
    <scope>NUCLEOTIDE SEQUENCE [LARGE SCALE GENOMIC DNA]</scope>
    <source>
        <strain evidence="1 2">BI-G201</strain>
    </source>
</reference>
<dbReference type="Proteomes" id="UP000551316">
    <property type="component" value="Unassembled WGS sequence"/>
</dbReference>
<comment type="caution">
    <text evidence="1">The sequence shown here is derived from an EMBL/GenBank/DDBJ whole genome shotgun (WGS) entry which is preliminary data.</text>
</comment>
<dbReference type="EMBL" id="JABNND010000003">
    <property type="protein sequence ID" value="NQX50175.1"/>
    <property type="molecule type" value="Genomic_DNA"/>
</dbReference>
<name>A0A7D5BWF0_BIFLI</name>
<dbReference type="AlphaFoldDB" id="A0A7D5BWF0"/>
<organism evidence="1 2">
    <name type="scientific">Bifidobacterium longum subsp. infantis</name>
    <dbReference type="NCBI Taxonomy" id="1682"/>
    <lineage>
        <taxon>Bacteria</taxon>
        <taxon>Bacillati</taxon>
        <taxon>Actinomycetota</taxon>
        <taxon>Actinomycetes</taxon>
        <taxon>Bifidobacteriales</taxon>
        <taxon>Bifidobacteriaceae</taxon>
        <taxon>Bifidobacterium</taxon>
    </lineage>
</organism>
<evidence type="ECO:0000313" key="1">
    <source>
        <dbReference type="EMBL" id="NQX50175.1"/>
    </source>
</evidence>
<dbReference type="SUPFAM" id="SSF50118">
    <property type="entry name" value="Cell growth inhibitor/plasmid maintenance toxic component"/>
    <property type="match status" value="1"/>
</dbReference>
<accession>A0A7D5BWF0</accession>
<evidence type="ECO:0000313" key="2">
    <source>
        <dbReference type="Proteomes" id="UP000551316"/>
    </source>
</evidence>
<evidence type="ECO:0008006" key="3">
    <source>
        <dbReference type="Google" id="ProtNLM"/>
    </source>
</evidence>
<protein>
    <recommendedName>
        <fullName evidence="3">Type II toxin-antitoxin system PemK/MazF family toxin</fullName>
    </recommendedName>
</protein>
<sequence>MTSMTTSDVKPYDVWLMWVEFPDHPGVGKVRPVVVTEVGDDGVSGVIVKVTGNINWNEPGDIVLADWQQAGLLKPSLVRCGQRYEFLPGDLYKWFGSLSNSDAAKVADGLELTSDSLPYKRTR</sequence>